<evidence type="ECO:0000313" key="1">
    <source>
        <dbReference type="EMBL" id="VCW77436.1"/>
    </source>
</evidence>
<evidence type="ECO:0000313" key="2">
    <source>
        <dbReference type="Proteomes" id="UP000269945"/>
    </source>
</evidence>
<dbReference type="EMBL" id="CYRY02008799">
    <property type="protein sequence ID" value="VCW77436.1"/>
    <property type="molecule type" value="Genomic_DNA"/>
</dbReference>
<comment type="caution">
    <text evidence="1">The sequence shown here is derived from an EMBL/GenBank/DDBJ whole genome shotgun (WGS) entry which is preliminary data.</text>
</comment>
<dbReference type="AlphaFoldDB" id="A0A9X9PYK3"/>
<organism evidence="1 2">
    <name type="scientific">Gulo gulo</name>
    <name type="common">Wolverine</name>
    <name type="synonym">Gluton</name>
    <dbReference type="NCBI Taxonomy" id="48420"/>
    <lineage>
        <taxon>Eukaryota</taxon>
        <taxon>Metazoa</taxon>
        <taxon>Chordata</taxon>
        <taxon>Craniata</taxon>
        <taxon>Vertebrata</taxon>
        <taxon>Euteleostomi</taxon>
        <taxon>Mammalia</taxon>
        <taxon>Eutheria</taxon>
        <taxon>Laurasiatheria</taxon>
        <taxon>Carnivora</taxon>
        <taxon>Caniformia</taxon>
        <taxon>Musteloidea</taxon>
        <taxon>Mustelidae</taxon>
        <taxon>Guloninae</taxon>
        <taxon>Gulo</taxon>
    </lineage>
</organism>
<sequence>DRAGSRRECLLPSSISVQTLVSRCAGQLSFILFDHHDVTNVTDQCDVLWDVQVIQISSIL</sequence>
<protein>
    <submittedName>
        <fullName evidence="1">Uncharacterized protein</fullName>
    </submittedName>
</protein>
<dbReference type="Proteomes" id="UP000269945">
    <property type="component" value="Unassembled WGS sequence"/>
</dbReference>
<accession>A0A9X9PYK3</accession>
<gene>
    <name evidence="1" type="ORF">BN2614_LOCUS3</name>
</gene>
<name>A0A9X9PYK3_GULGU</name>
<keyword evidence="2" id="KW-1185">Reference proteome</keyword>
<proteinExistence type="predicted"/>
<reference evidence="1 2" key="1">
    <citation type="submission" date="2018-10" db="EMBL/GenBank/DDBJ databases">
        <authorList>
            <person name="Ekblom R."/>
            <person name="Jareborg N."/>
        </authorList>
    </citation>
    <scope>NUCLEOTIDE SEQUENCE [LARGE SCALE GENOMIC DNA]</scope>
    <source>
        <tissue evidence="1">Muscle</tissue>
    </source>
</reference>
<feature type="non-terminal residue" evidence="1">
    <location>
        <position position="1"/>
    </location>
</feature>